<dbReference type="PANTHER" id="PTHR44942">
    <property type="entry name" value="METHYLTRANSF_11 DOMAIN-CONTAINING PROTEIN"/>
    <property type="match status" value="1"/>
</dbReference>
<keyword evidence="3" id="KW-0808">Transferase</keyword>
<accession>A0ABQ3GJD2</accession>
<gene>
    <name evidence="6" type="ORF">GCM10008096_18180</name>
</gene>
<dbReference type="GO" id="GO:0032259">
    <property type="term" value="P:methylation"/>
    <property type="evidence" value="ECO:0007669"/>
    <property type="project" value="UniProtKB-KW"/>
</dbReference>
<dbReference type="CDD" id="cd02440">
    <property type="entry name" value="AdoMet_MTases"/>
    <property type="match status" value="1"/>
</dbReference>
<dbReference type="GO" id="GO:0008168">
    <property type="term" value="F:methyltransferase activity"/>
    <property type="evidence" value="ECO:0007669"/>
    <property type="project" value="UniProtKB-KW"/>
</dbReference>
<feature type="domain" description="Methyltransferase type 11" evidence="5">
    <location>
        <begin position="63"/>
        <end position="147"/>
    </location>
</feature>
<name>A0ABQ3GJD2_9MICC</name>
<organism evidence="6 7">
    <name type="scientific">Zhihengliuella salsuginis</name>
    <dbReference type="NCBI Taxonomy" id="578222"/>
    <lineage>
        <taxon>Bacteria</taxon>
        <taxon>Bacillati</taxon>
        <taxon>Actinomycetota</taxon>
        <taxon>Actinomycetes</taxon>
        <taxon>Micrococcales</taxon>
        <taxon>Micrococcaceae</taxon>
        <taxon>Zhihengliuella</taxon>
    </lineage>
</organism>
<feature type="region of interest" description="Disordered" evidence="4">
    <location>
        <begin position="1"/>
        <end position="20"/>
    </location>
</feature>
<reference evidence="7" key="1">
    <citation type="journal article" date="2019" name="Int. J. Syst. Evol. Microbiol.">
        <title>The Global Catalogue of Microorganisms (GCM) 10K type strain sequencing project: providing services to taxonomists for standard genome sequencing and annotation.</title>
        <authorList>
            <consortium name="The Broad Institute Genomics Platform"/>
            <consortium name="The Broad Institute Genome Sequencing Center for Infectious Disease"/>
            <person name="Wu L."/>
            <person name="Ma J."/>
        </authorList>
    </citation>
    <scope>NUCLEOTIDE SEQUENCE [LARGE SCALE GENOMIC DNA]</scope>
    <source>
        <strain evidence="7">KCTC 19466</strain>
    </source>
</reference>
<keyword evidence="2 6" id="KW-0489">Methyltransferase</keyword>
<evidence type="ECO:0000313" key="6">
    <source>
        <dbReference type="EMBL" id="GHD07431.1"/>
    </source>
</evidence>
<dbReference type="InterPro" id="IPR013216">
    <property type="entry name" value="Methyltransf_11"/>
</dbReference>
<dbReference type="EMBL" id="BMXK01000007">
    <property type="protein sequence ID" value="GHD07431.1"/>
    <property type="molecule type" value="Genomic_DNA"/>
</dbReference>
<sequence length="270" mass="28972">MSAVDRPVPNLPSRAPSIRSEHGEAFEEGAEHYDLVRPGYPEAAVGFLLGGVPGARGAGLDVVDLGAGTGILTAQLVERGAVATAVDPSADMLRALHAKLPAVACARAGAEATGLPSASCDVVVCAQAWHWVDPDAATAEALRLLRPAAAGRRPALGLVWNQLDVTVPWVHRLARIMHAGDVHRPEFEPPKGAGLGPWARHEEHWAQAATPGFLIELAKSRAYYLRATEQTRARVVANLRWYLHEHLGYGADEHLELPYFTHAWRAEATG</sequence>
<comment type="caution">
    <text evidence="6">The sequence shown here is derived from an EMBL/GenBank/DDBJ whole genome shotgun (WGS) entry which is preliminary data.</text>
</comment>
<evidence type="ECO:0000256" key="4">
    <source>
        <dbReference type="SAM" id="MobiDB-lite"/>
    </source>
</evidence>
<proteinExistence type="inferred from homology"/>
<evidence type="ECO:0000256" key="1">
    <source>
        <dbReference type="ARBA" id="ARBA00008361"/>
    </source>
</evidence>
<dbReference type="InterPro" id="IPR051052">
    <property type="entry name" value="Diverse_substrate_MTase"/>
</dbReference>
<evidence type="ECO:0000313" key="7">
    <source>
        <dbReference type="Proteomes" id="UP000642819"/>
    </source>
</evidence>
<evidence type="ECO:0000256" key="2">
    <source>
        <dbReference type="ARBA" id="ARBA00022603"/>
    </source>
</evidence>
<comment type="similarity">
    <text evidence="1">Belongs to the methyltransferase superfamily.</text>
</comment>
<dbReference type="RefSeq" id="WP_229791048.1">
    <property type="nucleotide sequence ID" value="NZ_BMXK01000007.1"/>
</dbReference>
<protein>
    <submittedName>
        <fullName evidence="6">SAM-dependent methyltransferase</fullName>
    </submittedName>
</protein>
<evidence type="ECO:0000256" key="3">
    <source>
        <dbReference type="ARBA" id="ARBA00022679"/>
    </source>
</evidence>
<dbReference type="PANTHER" id="PTHR44942:SF4">
    <property type="entry name" value="METHYLTRANSFERASE TYPE 11 DOMAIN-CONTAINING PROTEIN"/>
    <property type="match status" value="1"/>
</dbReference>
<dbReference type="InterPro" id="IPR029063">
    <property type="entry name" value="SAM-dependent_MTases_sf"/>
</dbReference>
<dbReference type="Gene3D" id="3.40.50.150">
    <property type="entry name" value="Vaccinia Virus protein VP39"/>
    <property type="match status" value="1"/>
</dbReference>
<dbReference type="Proteomes" id="UP000642819">
    <property type="component" value="Unassembled WGS sequence"/>
</dbReference>
<dbReference type="SUPFAM" id="SSF53335">
    <property type="entry name" value="S-adenosyl-L-methionine-dependent methyltransferases"/>
    <property type="match status" value="1"/>
</dbReference>
<dbReference type="Pfam" id="PF08241">
    <property type="entry name" value="Methyltransf_11"/>
    <property type="match status" value="1"/>
</dbReference>
<evidence type="ECO:0000259" key="5">
    <source>
        <dbReference type="Pfam" id="PF08241"/>
    </source>
</evidence>
<keyword evidence="7" id="KW-1185">Reference proteome</keyword>